<keyword evidence="2" id="KW-0378">Hydrolase</keyword>
<dbReference type="SMART" id="SM00642">
    <property type="entry name" value="Aamy"/>
    <property type="match status" value="1"/>
</dbReference>
<dbReference type="InterPro" id="IPR017853">
    <property type="entry name" value="GH"/>
</dbReference>
<dbReference type="PANTHER" id="PTHR43002">
    <property type="entry name" value="GLYCOGEN DEBRANCHING ENZYME"/>
    <property type="match status" value="1"/>
</dbReference>
<gene>
    <name evidence="6" type="primary">glgX</name>
    <name evidence="6" type="ORF">EFL26_00055</name>
</gene>
<keyword evidence="7" id="KW-1185">Reference proteome</keyword>
<comment type="similarity">
    <text evidence="1">Belongs to the glycosyl hydrolase 13 family.</text>
</comment>
<protein>
    <submittedName>
        <fullName evidence="6">Glycogen debranching enzyme GlgX</fullName>
    </submittedName>
</protein>
<evidence type="ECO:0000256" key="4">
    <source>
        <dbReference type="SAM" id="MobiDB-lite"/>
    </source>
</evidence>
<reference evidence="6 7" key="1">
    <citation type="submission" date="2018-11" db="EMBL/GenBank/DDBJ databases">
        <authorList>
            <person name="Li F."/>
        </authorList>
    </citation>
    <scope>NUCLEOTIDE SEQUENCE [LARGE SCALE GENOMIC DNA]</scope>
    <source>
        <strain evidence="6 7">Gsoil 818</strain>
    </source>
</reference>
<evidence type="ECO:0000256" key="3">
    <source>
        <dbReference type="ARBA" id="ARBA00023295"/>
    </source>
</evidence>
<organism evidence="6 7">
    <name type="scientific">Nocardioides pocheonensis</name>
    <dbReference type="NCBI Taxonomy" id="661485"/>
    <lineage>
        <taxon>Bacteria</taxon>
        <taxon>Bacillati</taxon>
        <taxon>Actinomycetota</taxon>
        <taxon>Actinomycetes</taxon>
        <taxon>Propionibacteriales</taxon>
        <taxon>Nocardioidaceae</taxon>
        <taxon>Nocardioides</taxon>
    </lineage>
</organism>
<dbReference type="NCBIfam" id="TIGR02100">
    <property type="entry name" value="glgX_debranch"/>
    <property type="match status" value="1"/>
</dbReference>
<dbReference type="InterPro" id="IPR013780">
    <property type="entry name" value="Glyco_hydro_b"/>
</dbReference>
<dbReference type="CDD" id="cd02856">
    <property type="entry name" value="E_set_GDE_Isoamylase_N"/>
    <property type="match status" value="1"/>
</dbReference>
<dbReference type="GO" id="GO:0004135">
    <property type="term" value="F:amylo-alpha-1,6-glucosidase activity"/>
    <property type="evidence" value="ECO:0007669"/>
    <property type="project" value="InterPro"/>
</dbReference>
<dbReference type="CDD" id="cd11326">
    <property type="entry name" value="AmyAc_Glg_debranch"/>
    <property type="match status" value="1"/>
</dbReference>
<proteinExistence type="inferred from homology"/>
<dbReference type="Pfam" id="PF00128">
    <property type="entry name" value="Alpha-amylase"/>
    <property type="match status" value="1"/>
</dbReference>
<evidence type="ECO:0000313" key="6">
    <source>
        <dbReference type="EMBL" id="RNM17917.1"/>
    </source>
</evidence>
<evidence type="ECO:0000256" key="1">
    <source>
        <dbReference type="ARBA" id="ARBA00008061"/>
    </source>
</evidence>
<evidence type="ECO:0000256" key="2">
    <source>
        <dbReference type="ARBA" id="ARBA00022801"/>
    </source>
</evidence>
<evidence type="ECO:0000313" key="7">
    <source>
        <dbReference type="Proteomes" id="UP000279994"/>
    </source>
</evidence>
<dbReference type="InterPro" id="IPR006047">
    <property type="entry name" value="GH13_cat_dom"/>
</dbReference>
<dbReference type="Gene3D" id="3.20.20.80">
    <property type="entry name" value="Glycosidases"/>
    <property type="match status" value="1"/>
</dbReference>
<dbReference type="InterPro" id="IPR044505">
    <property type="entry name" value="GlgX_Isoamylase_N_E_set"/>
</dbReference>
<dbReference type="AlphaFoldDB" id="A0A3N0GZK9"/>
<dbReference type="Gene3D" id="2.60.40.1180">
    <property type="entry name" value="Golgi alpha-mannosidase II"/>
    <property type="match status" value="1"/>
</dbReference>
<keyword evidence="3" id="KW-0326">Glycosidase</keyword>
<comment type="caution">
    <text evidence="6">The sequence shown here is derived from an EMBL/GenBank/DDBJ whole genome shotgun (WGS) entry which is preliminary data.</text>
</comment>
<dbReference type="Gene3D" id="2.60.40.10">
    <property type="entry name" value="Immunoglobulins"/>
    <property type="match status" value="1"/>
</dbReference>
<dbReference type="InterPro" id="IPR004193">
    <property type="entry name" value="Glyco_hydro_13_N"/>
</dbReference>
<feature type="region of interest" description="Disordered" evidence="4">
    <location>
        <begin position="493"/>
        <end position="518"/>
    </location>
</feature>
<dbReference type="Proteomes" id="UP000279994">
    <property type="component" value="Unassembled WGS sequence"/>
</dbReference>
<sequence>METWRWRSRDERAPVWPGHSWPLGASWSEEATNFAVYAPEATAMWVCVFDDDDRETSYQLTEHTLGIWHGAVPGLPLGTRYGLRAFGPWQPEQGLRFNPHKLLIDPYAKAVSGELVPGPAIYAHDLDNPERPSTADSAAAMPKSIVVRDEFDWGPGGDPPMRRRWRDSVIYELHVKGYTKLHQEIPEELRGTYAGLASPQVIDYLKELGVTAVELLPIHQFYSEPRLSGHGLVNYWGYNSLAFFAPHGAYSSAGDRGGQVREFKQMVKTFHEAGIEVILDVVYNHTAEGGADGPSLSFRGLDDRGFYKRVAVENEDEELPPHARFDDTYWDVTGCGNTVNAGNPQALRLILDSLRYWVNEMHVDGFRFDLLSALTRTGYSVDMSGHLLTTIGQDPALRHAKLIAEPWDASGDGYRVGEYPPPWVEWNDQFRDTMRDFWRGTSEGIRDVATRLAGSSDLYADDGRSPYASVNFVTAHDGFTLRDLVSYEHKHNEVNGEDNQDGTDDNRSQNCGIEGETDDPEIVALRQRIAANLMITLCLSNGVPMITAGDERGRTQRGNNNPYAQDNEISWVDWRPDDAWLGMWEMTRTALRIRRDHATLRQRHWFEGRPAITGGPKDLAWIHPDGREMTAEDWHDPALRVIGMFVSGDPIRSPGPRGEQMRDASFLIWFNGADVDREVRLPVNAWVQAGHVVISTDDKMRTGTSVRAGDAFLLRARSLVVLQED</sequence>
<dbReference type="InterPro" id="IPR011837">
    <property type="entry name" value="Glycogen_debranch_GlgX"/>
</dbReference>
<dbReference type="InterPro" id="IPR013783">
    <property type="entry name" value="Ig-like_fold"/>
</dbReference>
<dbReference type="Pfam" id="PF02922">
    <property type="entry name" value="CBM_48"/>
    <property type="match status" value="1"/>
</dbReference>
<evidence type="ECO:0000259" key="5">
    <source>
        <dbReference type="SMART" id="SM00642"/>
    </source>
</evidence>
<dbReference type="SUPFAM" id="SSF51445">
    <property type="entry name" value="(Trans)glycosidases"/>
    <property type="match status" value="1"/>
</dbReference>
<dbReference type="InterPro" id="IPR014756">
    <property type="entry name" value="Ig_E-set"/>
</dbReference>
<dbReference type="SUPFAM" id="SSF81296">
    <property type="entry name" value="E set domains"/>
    <property type="match status" value="1"/>
</dbReference>
<name>A0A3N0GZK9_9ACTN</name>
<dbReference type="EMBL" id="RJSF01000001">
    <property type="protein sequence ID" value="RNM17917.1"/>
    <property type="molecule type" value="Genomic_DNA"/>
</dbReference>
<accession>A0A3N0GZK9</accession>
<dbReference type="OrthoDB" id="3236218at2"/>
<feature type="domain" description="Glycosyl hydrolase family 13 catalytic" evidence="5">
    <location>
        <begin position="176"/>
        <end position="599"/>
    </location>
</feature>
<dbReference type="GO" id="GO:0005980">
    <property type="term" value="P:glycogen catabolic process"/>
    <property type="evidence" value="ECO:0007669"/>
    <property type="project" value="InterPro"/>
</dbReference>
<dbReference type="SUPFAM" id="SSF51011">
    <property type="entry name" value="Glycosyl hydrolase domain"/>
    <property type="match status" value="1"/>
</dbReference>